<proteinExistence type="predicted"/>
<dbReference type="PANTHER" id="PTHR33116">
    <property type="entry name" value="REVERSE TRANSCRIPTASE ZINC-BINDING DOMAIN-CONTAINING PROTEIN-RELATED-RELATED"/>
    <property type="match status" value="1"/>
</dbReference>
<dbReference type="PANTHER" id="PTHR33116:SF86">
    <property type="entry name" value="REVERSE TRANSCRIPTASE DOMAIN-CONTAINING PROTEIN"/>
    <property type="match status" value="1"/>
</dbReference>
<dbReference type="Proteomes" id="UP001280121">
    <property type="component" value="Unassembled WGS sequence"/>
</dbReference>
<keyword evidence="2" id="KW-1185">Reference proteome</keyword>
<organism evidence="1 2">
    <name type="scientific">Dipteronia dyeriana</name>
    <dbReference type="NCBI Taxonomy" id="168575"/>
    <lineage>
        <taxon>Eukaryota</taxon>
        <taxon>Viridiplantae</taxon>
        <taxon>Streptophyta</taxon>
        <taxon>Embryophyta</taxon>
        <taxon>Tracheophyta</taxon>
        <taxon>Spermatophyta</taxon>
        <taxon>Magnoliopsida</taxon>
        <taxon>eudicotyledons</taxon>
        <taxon>Gunneridae</taxon>
        <taxon>Pentapetalae</taxon>
        <taxon>rosids</taxon>
        <taxon>malvids</taxon>
        <taxon>Sapindales</taxon>
        <taxon>Sapindaceae</taxon>
        <taxon>Hippocastanoideae</taxon>
        <taxon>Acereae</taxon>
        <taxon>Dipteronia</taxon>
    </lineage>
</organism>
<evidence type="ECO:0008006" key="3">
    <source>
        <dbReference type="Google" id="ProtNLM"/>
    </source>
</evidence>
<gene>
    <name evidence="1" type="ORF">Ddye_004768</name>
</gene>
<dbReference type="AlphaFoldDB" id="A0AAD9XFA2"/>
<dbReference type="EMBL" id="JANJYI010000002">
    <property type="protein sequence ID" value="KAK2658235.1"/>
    <property type="molecule type" value="Genomic_DNA"/>
</dbReference>
<sequence length="407" mass="46347">MNLLDISDGNSQDNYLGLPTMVGRNKRRIFNDIKERVGNKLRSWKSNMFSFGGKEILLKAVAQTIPTYSMSIFKLPLSLCGDLSDMMSKFLWGSRDRKRKISWTSWDSLCFLKSHGSLGFKDISLFNQALLAKQAWRIIHSPASLVARVFKAKYFNNVDLLSTTIKNGCSPIWRRLIWGRKLLSKGLRWCRRDWNIDKLNQFLLPVDRTTVLTIPISWSGDRDFLRWHFDKTREYMAAQIKVEDFGLVCMIVWAIWESHNSFLNCGRIRDSSLVVSRGEDLLYKFRIFSQVTVSSPPCSVCSLSSVWLAPSPGLLKLNIGFASRRNYVFFGVGVAIRDNTGKVLVAWSNLAIGSFSADIGHPVALREGLLLAKFYKLPISSVELSSRFVEAFVAGSPFFVRGCLFYR</sequence>
<comment type="caution">
    <text evidence="1">The sequence shown here is derived from an EMBL/GenBank/DDBJ whole genome shotgun (WGS) entry which is preliminary data.</text>
</comment>
<reference evidence="1" key="1">
    <citation type="journal article" date="2023" name="Plant J.">
        <title>Genome sequences and population genomics provide insights into the demographic history, inbreeding, and mutation load of two 'living fossil' tree species of Dipteronia.</title>
        <authorList>
            <person name="Feng Y."/>
            <person name="Comes H.P."/>
            <person name="Chen J."/>
            <person name="Zhu S."/>
            <person name="Lu R."/>
            <person name="Zhang X."/>
            <person name="Li P."/>
            <person name="Qiu J."/>
            <person name="Olsen K.M."/>
            <person name="Qiu Y."/>
        </authorList>
    </citation>
    <scope>NUCLEOTIDE SEQUENCE</scope>
    <source>
        <strain evidence="1">KIB01</strain>
    </source>
</reference>
<accession>A0AAD9XFA2</accession>
<evidence type="ECO:0000313" key="2">
    <source>
        <dbReference type="Proteomes" id="UP001280121"/>
    </source>
</evidence>
<evidence type="ECO:0000313" key="1">
    <source>
        <dbReference type="EMBL" id="KAK2658235.1"/>
    </source>
</evidence>
<name>A0AAD9XFA2_9ROSI</name>
<protein>
    <recommendedName>
        <fullName evidence="3">Reverse transcriptase</fullName>
    </recommendedName>
</protein>